<name>A0A2K1QDX6_9GAMM</name>
<dbReference type="PRINTS" id="PR00394">
    <property type="entry name" value="RHSPROTEIN"/>
</dbReference>
<dbReference type="InterPro" id="IPR050708">
    <property type="entry name" value="T6SS_VgrG/RHS"/>
</dbReference>
<evidence type="ECO:0000313" key="4">
    <source>
        <dbReference type="Proteomes" id="UP000236345"/>
    </source>
</evidence>
<dbReference type="Proteomes" id="UP000236345">
    <property type="component" value="Unassembled WGS sequence"/>
</dbReference>
<organism evidence="3 4">
    <name type="scientific">Mixta theicola</name>
    <dbReference type="NCBI Taxonomy" id="1458355"/>
    <lineage>
        <taxon>Bacteria</taxon>
        <taxon>Pseudomonadati</taxon>
        <taxon>Pseudomonadota</taxon>
        <taxon>Gammaproteobacteria</taxon>
        <taxon>Enterobacterales</taxon>
        <taxon>Erwiniaceae</taxon>
        <taxon>Mixta</taxon>
    </lineage>
</organism>
<keyword evidence="4" id="KW-1185">Reference proteome</keyword>
<gene>
    <name evidence="3" type="ORF">COO59_04800</name>
</gene>
<dbReference type="Gene3D" id="2.180.10.10">
    <property type="entry name" value="RHS repeat-associated core"/>
    <property type="match status" value="1"/>
</dbReference>
<comment type="caution">
    <text evidence="3">The sequence shown here is derived from an EMBL/GenBank/DDBJ whole genome shotgun (WGS) entry which is preliminary data.</text>
</comment>
<proteinExistence type="inferred from homology"/>
<evidence type="ECO:0000259" key="2">
    <source>
        <dbReference type="Pfam" id="PF03527"/>
    </source>
</evidence>
<evidence type="ECO:0000256" key="1">
    <source>
        <dbReference type="ARBA" id="ARBA00009455"/>
    </source>
</evidence>
<protein>
    <recommendedName>
        <fullName evidence="2">RHS protein conserved region domain-containing protein</fullName>
    </recommendedName>
</protein>
<dbReference type="AlphaFoldDB" id="A0A2K1QDX6"/>
<dbReference type="Pfam" id="PF03527">
    <property type="entry name" value="RHS"/>
    <property type="match status" value="1"/>
</dbReference>
<dbReference type="PANTHER" id="PTHR32305">
    <property type="match status" value="1"/>
</dbReference>
<dbReference type="EMBL" id="NWUO01000002">
    <property type="protein sequence ID" value="PNS13223.1"/>
    <property type="molecule type" value="Genomic_DNA"/>
</dbReference>
<dbReference type="InterPro" id="IPR001826">
    <property type="entry name" value="RHS"/>
</dbReference>
<accession>A0A2K1QDX6</accession>
<reference evidence="4" key="1">
    <citation type="submission" date="2017-09" db="EMBL/GenBank/DDBJ databases">
        <authorList>
            <person name="Palmer M."/>
            <person name="Steenkamp E.T."/>
            <person name="Coetzee M.P."/>
            <person name="Avontuur J.R."/>
            <person name="Van Zyl E."/>
            <person name="Chan W.-Y."/>
            <person name="Blom J."/>
            <person name="Venter S.N."/>
        </authorList>
    </citation>
    <scope>NUCLEOTIDE SEQUENCE [LARGE SCALE GENOMIC DNA]</scope>
    <source>
        <strain evidence="4">QC88-366</strain>
    </source>
</reference>
<evidence type="ECO:0000313" key="3">
    <source>
        <dbReference type="EMBL" id="PNS13223.1"/>
    </source>
</evidence>
<feature type="domain" description="RHS protein conserved region" evidence="2">
    <location>
        <begin position="192"/>
        <end position="228"/>
    </location>
</feature>
<dbReference type="InterPro" id="IPR022385">
    <property type="entry name" value="Rhs_assc_core"/>
</dbReference>
<comment type="similarity">
    <text evidence="1">Belongs to the RHS family.</text>
</comment>
<dbReference type="NCBIfam" id="TIGR03696">
    <property type="entry name" value="Rhs_assc_core"/>
    <property type="match status" value="1"/>
</dbReference>
<dbReference type="OrthoDB" id="6043530at2"/>
<dbReference type="Pfam" id="PF05593">
    <property type="entry name" value="RHS_repeat"/>
    <property type="match status" value="1"/>
</dbReference>
<dbReference type="PANTHER" id="PTHR32305:SF15">
    <property type="entry name" value="PROTEIN RHSA-RELATED"/>
    <property type="match status" value="1"/>
</dbReference>
<dbReference type="InterPro" id="IPR031325">
    <property type="entry name" value="RHS_repeat"/>
</dbReference>
<sequence length="430" mass="49066">MRRSRGTLILETRYDAAGAEKYRQQRWGYDATGQVTRSAGATQDERFSWDAAGNRTDAPGETVWHNLLQRLNGIRLAYDGFGRLAERRDTRRGLTQRFRYDEENRVSDVTLEGHREYRRAEYRYDLLGRRTHKRLYRHGSAEPEVITFQWNGLRLAGEASSHAPGRRSQYLYSEGSWEPLARVDSSAAGSEVYWYHTGLNGLPLRMTDAQGDTVWKGQFSTWGDTQQEQSHTPLAVAQNLRFQGQYLDRETGLHYNLFRYYDPATGRYTQPDPIGLAGGLNTYAYVGDPLVWVDPLGLTPCSSNKGFNHKDRIASRWTDRLTGKRPSDVNDYLMSKGWSKTYPQAGKPGAIQHIQYVKTTKSGTTYKLDYHPGGSGSQKNIHGNDYWKLYRDVNDKDVVYGRIGHGRFENYDLITDSPVYIDGVLMNGGL</sequence>